<keyword evidence="2" id="KW-1185">Reference proteome</keyword>
<accession>A0ABQ6PRU1</accession>
<proteinExistence type="predicted"/>
<evidence type="ECO:0000313" key="2">
    <source>
        <dbReference type="Proteomes" id="UP001338309"/>
    </source>
</evidence>
<dbReference type="InterPro" id="IPR021457">
    <property type="entry name" value="DUF3108"/>
</dbReference>
<evidence type="ECO:0000313" key="1">
    <source>
        <dbReference type="EMBL" id="GMQ30724.1"/>
    </source>
</evidence>
<sequence length="246" mass="28118">MKNLFLFVFLLIGFPCVSQVKVQPGMEIFDAKWLTDRTWKMNMVMVSNGSSRELGIIQNDWRKKGGELEIITQVVLPGLPPQSWVDSLTVDWLTLAPIRHKSVNMQRDILINYGSKVDGYYLDKGTKVKTPFSYSVKEPVFDSGFYLSLFQLMFLESIDSPIEVNIFDFKPEGKQGVLKAFITNVEIGWHTSKTGEKIEVWIVESYDTIGNQNKTISYISKSTRNLIKQETLDNQGNGMILEIIYP</sequence>
<dbReference type="Pfam" id="PF11306">
    <property type="entry name" value="DUF3108"/>
    <property type="match status" value="1"/>
</dbReference>
<comment type="caution">
    <text evidence="1">The sequence shown here is derived from an EMBL/GenBank/DDBJ whole genome shotgun (WGS) entry which is preliminary data.</text>
</comment>
<gene>
    <name evidence="1" type="ORF">Aconfl_33670</name>
</gene>
<name>A0ABQ6PRU1_9BACT</name>
<organism evidence="1 2">
    <name type="scientific">Algoriphagus confluentis</name>
    <dbReference type="NCBI Taxonomy" id="1697556"/>
    <lineage>
        <taxon>Bacteria</taxon>
        <taxon>Pseudomonadati</taxon>
        <taxon>Bacteroidota</taxon>
        <taxon>Cytophagia</taxon>
        <taxon>Cytophagales</taxon>
        <taxon>Cyclobacteriaceae</taxon>
        <taxon>Algoriphagus</taxon>
    </lineage>
</organism>
<reference evidence="1 2" key="1">
    <citation type="submission" date="2023-08" db="EMBL/GenBank/DDBJ databases">
        <title>Draft genome sequence of Algoriphagus confluentis.</title>
        <authorList>
            <person name="Takatani N."/>
            <person name="Hosokawa M."/>
            <person name="Sawabe T."/>
        </authorList>
    </citation>
    <scope>NUCLEOTIDE SEQUENCE [LARGE SCALE GENOMIC DNA]</scope>
    <source>
        <strain evidence="1 2">NBRC 111222</strain>
    </source>
</reference>
<dbReference type="RefSeq" id="WP_338225429.1">
    <property type="nucleotide sequence ID" value="NZ_BTPD01000011.1"/>
</dbReference>
<dbReference type="EMBL" id="BTPD01000011">
    <property type="protein sequence ID" value="GMQ30724.1"/>
    <property type="molecule type" value="Genomic_DNA"/>
</dbReference>
<protein>
    <submittedName>
        <fullName evidence="1">Uncharacterized protein</fullName>
    </submittedName>
</protein>
<dbReference type="Proteomes" id="UP001338309">
    <property type="component" value="Unassembled WGS sequence"/>
</dbReference>